<evidence type="ECO:0000256" key="4">
    <source>
        <dbReference type="ARBA" id="ARBA00022692"/>
    </source>
</evidence>
<proteinExistence type="predicted"/>
<dbReference type="InterPro" id="IPR019127">
    <property type="entry name" value="Exosortase"/>
</dbReference>
<evidence type="ECO:0000256" key="3">
    <source>
        <dbReference type="ARBA" id="ARBA00022670"/>
    </source>
</evidence>
<organism evidence="9 10">
    <name type="scientific">Hymenobacter setariae</name>
    <dbReference type="NCBI Taxonomy" id="2594794"/>
    <lineage>
        <taxon>Bacteria</taxon>
        <taxon>Pseudomonadati</taxon>
        <taxon>Bacteroidota</taxon>
        <taxon>Cytophagia</taxon>
        <taxon>Cytophagales</taxon>
        <taxon>Hymenobacteraceae</taxon>
        <taxon>Hymenobacter</taxon>
    </lineage>
</organism>
<dbReference type="NCBIfam" id="TIGR04178">
    <property type="entry name" value="exo_archaeo"/>
    <property type="match status" value="1"/>
</dbReference>
<dbReference type="Pfam" id="PF09721">
    <property type="entry name" value="Exosortase_EpsH"/>
    <property type="match status" value="1"/>
</dbReference>
<feature type="transmembrane region" description="Helical" evidence="8">
    <location>
        <begin position="12"/>
        <end position="30"/>
    </location>
</feature>
<dbReference type="AlphaFoldDB" id="A0A558BW43"/>
<dbReference type="EMBL" id="VMRJ01000003">
    <property type="protein sequence ID" value="TVT40748.1"/>
    <property type="molecule type" value="Genomic_DNA"/>
</dbReference>
<feature type="transmembrane region" description="Helical" evidence="8">
    <location>
        <begin position="250"/>
        <end position="272"/>
    </location>
</feature>
<name>A0A558BW43_9BACT</name>
<comment type="caution">
    <text evidence="9">The sequence shown here is derived from an EMBL/GenBank/DDBJ whole genome shotgun (WGS) entry which is preliminary data.</text>
</comment>
<feature type="transmembrane region" description="Helical" evidence="8">
    <location>
        <begin position="107"/>
        <end position="131"/>
    </location>
</feature>
<reference evidence="9 10" key="1">
    <citation type="submission" date="2019-07" db="EMBL/GenBank/DDBJ databases">
        <title>Hymenobacter sp. straun FUR1 Genome sequencing and assembly.</title>
        <authorList>
            <person name="Chhetri G."/>
        </authorList>
    </citation>
    <scope>NUCLEOTIDE SEQUENCE [LARGE SCALE GENOMIC DNA]</scope>
    <source>
        <strain evidence="9 10">Fur1</strain>
    </source>
</reference>
<evidence type="ECO:0000313" key="10">
    <source>
        <dbReference type="Proteomes" id="UP000317624"/>
    </source>
</evidence>
<sequence>MAPGTRQLWRFGLVSGGFLLLWVIGSAYGLGVNSPFDALLCRQLAAGSVWGLQAMGWQASVATNIPTLLLLNGQPTVVVGAPCDGLVLYALLAGFVLAYPGPTKRRLWFIPLGIAALWLLNVIRIVALALNHRYSPETFDFDHHYAFSAVAYAALGGLWLLWTRQSAAVAPAKASLATAAPATRSWLTARVAAGVALLVVLALVSAFQSNVVAALSRGWAALLITGPAWLHQVPGASAADVPAGVSHLALPVGAAFLGLFLIISLLGLWLLLPARAWRQAWLCYAGIGAVCLLLLALGRAGGGPGTYRLGRLLLDFLASLLPVVGLLVLLWRPTTTPTTSVELSSAR</sequence>
<keyword evidence="6 8" id="KW-1133">Transmembrane helix</keyword>
<accession>A0A558BW43</accession>
<keyword evidence="10" id="KW-1185">Reference proteome</keyword>
<feature type="transmembrane region" description="Helical" evidence="8">
    <location>
        <begin position="182"/>
        <end position="204"/>
    </location>
</feature>
<dbReference type="OrthoDB" id="9787923at2"/>
<comment type="subcellular location">
    <subcellularLocation>
        <location evidence="1">Cell membrane</location>
        <topology evidence="1">Multi-pass membrane protein</topology>
    </subcellularLocation>
</comment>
<dbReference type="Proteomes" id="UP000317624">
    <property type="component" value="Unassembled WGS sequence"/>
</dbReference>
<keyword evidence="2" id="KW-1003">Cell membrane</keyword>
<keyword evidence="3" id="KW-0645">Protease</keyword>
<feature type="transmembrane region" description="Helical" evidence="8">
    <location>
        <begin position="83"/>
        <end position="101"/>
    </location>
</feature>
<evidence type="ECO:0000256" key="7">
    <source>
        <dbReference type="ARBA" id="ARBA00023136"/>
    </source>
</evidence>
<keyword evidence="4 8" id="KW-0812">Transmembrane</keyword>
<dbReference type="GO" id="GO:0005886">
    <property type="term" value="C:plasma membrane"/>
    <property type="evidence" value="ECO:0007669"/>
    <property type="project" value="UniProtKB-SubCell"/>
</dbReference>
<protein>
    <submittedName>
        <fullName evidence="9">Exosortase/archaeosortase family protein</fullName>
    </submittedName>
</protein>
<dbReference type="GO" id="GO:0008233">
    <property type="term" value="F:peptidase activity"/>
    <property type="evidence" value="ECO:0007669"/>
    <property type="project" value="UniProtKB-KW"/>
</dbReference>
<dbReference type="GO" id="GO:0006508">
    <property type="term" value="P:proteolysis"/>
    <property type="evidence" value="ECO:0007669"/>
    <property type="project" value="UniProtKB-KW"/>
</dbReference>
<evidence type="ECO:0000256" key="2">
    <source>
        <dbReference type="ARBA" id="ARBA00022475"/>
    </source>
</evidence>
<keyword evidence="7 8" id="KW-0472">Membrane</keyword>
<evidence type="ECO:0000256" key="8">
    <source>
        <dbReference type="SAM" id="Phobius"/>
    </source>
</evidence>
<evidence type="ECO:0000256" key="6">
    <source>
        <dbReference type="ARBA" id="ARBA00022989"/>
    </source>
</evidence>
<feature type="transmembrane region" description="Helical" evidence="8">
    <location>
        <begin position="281"/>
        <end position="300"/>
    </location>
</feature>
<evidence type="ECO:0000256" key="1">
    <source>
        <dbReference type="ARBA" id="ARBA00004651"/>
    </source>
</evidence>
<feature type="transmembrane region" description="Helical" evidence="8">
    <location>
        <begin position="312"/>
        <end position="331"/>
    </location>
</feature>
<dbReference type="NCBIfam" id="NF046081">
    <property type="entry name" value="exosort_XrtX"/>
    <property type="match status" value="1"/>
</dbReference>
<dbReference type="InterPro" id="IPR026392">
    <property type="entry name" value="Exo/Archaeosortase_dom"/>
</dbReference>
<evidence type="ECO:0000313" key="9">
    <source>
        <dbReference type="EMBL" id="TVT40748.1"/>
    </source>
</evidence>
<keyword evidence="5" id="KW-0378">Hydrolase</keyword>
<feature type="transmembrane region" description="Helical" evidence="8">
    <location>
        <begin position="143"/>
        <end position="162"/>
    </location>
</feature>
<evidence type="ECO:0000256" key="5">
    <source>
        <dbReference type="ARBA" id="ARBA00022801"/>
    </source>
</evidence>
<gene>
    <name evidence="9" type="ORF">FNT36_11460</name>
</gene>